<comment type="caution">
    <text evidence="2">The sequence shown here is derived from an EMBL/GenBank/DDBJ whole genome shotgun (WGS) entry which is preliminary data.</text>
</comment>
<name>A0A4R0X2D5_9BURK</name>
<sequence>MYGFENMPVVVVDGKEIRWGDFGRMLMAFEGWQFRLDITDPKATVTAKASDRQHARVLLVAGYRILLLLSRVVQDEARDAGRRARAFNAGAMSVTRTTFPD</sequence>
<dbReference type="AlphaFoldDB" id="A0A4R0X2D5"/>
<feature type="domain" description="DUF7713" evidence="1">
    <location>
        <begin position="5"/>
        <end position="42"/>
    </location>
</feature>
<gene>
    <name evidence="2" type="ORF">BZM27_53150</name>
</gene>
<dbReference type="Pfam" id="PF24828">
    <property type="entry name" value="DUF7713"/>
    <property type="match status" value="1"/>
</dbReference>
<organism evidence="2 3">
    <name type="scientific">Paraburkholderia steynii</name>
    <dbReference type="NCBI Taxonomy" id="1245441"/>
    <lineage>
        <taxon>Bacteria</taxon>
        <taxon>Pseudomonadati</taxon>
        <taxon>Pseudomonadota</taxon>
        <taxon>Betaproteobacteria</taxon>
        <taxon>Burkholderiales</taxon>
        <taxon>Burkholderiaceae</taxon>
        <taxon>Paraburkholderia</taxon>
    </lineage>
</organism>
<proteinExistence type="predicted"/>
<evidence type="ECO:0000313" key="2">
    <source>
        <dbReference type="EMBL" id="TCG02802.1"/>
    </source>
</evidence>
<keyword evidence="3" id="KW-1185">Reference proteome</keyword>
<dbReference type="EMBL" id="MWML01000734">
    <property type="protein sequence ID" value="TCG02802.1"/>
    <property type="molecule type" value="Genomic_DNA"/>
</dbReference>
<dbReference type="InterPro" id="IPR056130">
    <property type="entry name" value="DUF7713"/>
</dbReference>
<dbReference type="Proteomes" id="UP000294200">
    <property type="component" value="Unassembled WGS sequence"/>
</dbReference>
<accession>A0A4R0X2D5</accession>
<evidence type="ECO:0000259" key="1">
    <source>
        <dbReference type="Pfam" id="PF24828"/>
    </source>
</evidence>
<protein>
    <recommendedName>
        <fullName evidence="1">DUF7713 domain-containing protein</fullName>
    </recommendedName>
</protein>
<evidence type="ECO:0000313" key="3">
    <source>
        <dbReference type="Proteomes" id="UP000294200"/>
    </source>
</evidence>
<reference evidence="2 3" key="1">
    <citation type="submission" date="2017-02" db="EMBL/GenBank/DDBJ databases">
        <title>Paraburkholderia sophoroidis sp. nov. and Paraburkholderia steynii sp. nov. rhizobial symbionts of the fynbos legume Hypocalyptus sophoroides.</title>
        <authorList>
            <person name="Steenkamp E.T."/>
            <person name="Beukes C.W."/>
            <person name="Van Zyl E."/>
            <person name="Avontuur J."/>
            <person name="Chan W.Y."/>
            <person name="Hassen A."/>
            <person name="Palmer M."/>
            <person name="Mthombeni L."/>
            <person name="Phalane F."/>
            <person name="Sereme K."/>
            <person name="Venter S.N."/>
        </authorList>
    </citation>
    <scope>NUCLEOTIDE SEQUENCE [LARGE SCALE GENOMIC DNA]</scope>
    <source>
        <strain evidence="2 3">HC1.1ba</strain>
    </source>
</reference>